<dbReference type="Proteomes" id="UP001626550">
    <property type="component" value="Unassembled WGS sequence"/>
</dbReference>
<evidence type="ECO:0000313" key="1">
    <source>
        <dbReference type="EMBL" id="KAL3314433.1"/>
    </source>
</evidence>
<name>A0ABD2Q4U2_9PLAT</name>
<reference evidence="1 2" key="1">
    <citation type="submission" date="2024-11" db="EMBL/GenBank/DDBJ databases">
        <title>Adaptive evolution of stress response genes in parasites aligns with host niche diversity.</title>
        <authorList>
            <person name="Hahn C."/>
            <person name="Resl P."/>
        </authorList>
    </citation>
    <scope>NUCLEOTIDE SEQUENCE [LARGE SCALE GENOMIC DNA]</scope>
    <source>
        <strain evidence="1">EGGRZ-B1_66</strain>
        <tissue evidence="1">Body</tissue>
    </source>
</reference>
<evidence type="ECO:0000313" key="2">
    <source>
        <dbReference type="Proteomes" id="UP001626550"/>
    </source>
</evidence>
<proteinExistence type="predicted"/>
<sequence length="329" mass="37340">MVNKKDQCTIEELKKSGFARKVSSLGFDGDLSLNEFSFETSLAAKNVRLDLNGQWVQVVIEDLEISGDEITTPPYYIPSDRSYKPEHIPEEEKCSVPVRVDLDFDQLPISCDLKEVARKGFSYKMESLFPGRNEYVLKVGAGYKGAAEKLGNSIQKIHLRLGNLVEINPRKAPVIVLMKYLDIETVTVTKATFNADDKTITIKLSATKPDHGELFIRVLGPTLKGAKYDQRGIIFRYRTKQYESEEQTYTFDCSDLSDEMIDQIGFVNKLKKMGKQSELEAIFDPNLDYIVLALQCGEFFRRLIINIQIAMPDEDTTNCGVPQYVNLEF</sequence>
<dbReference type="AlphaFoldDB" id="A0ABD2Q4U2"/>
<accession>A0ABD2Q4U2</accession>
<gene>
    <name evidence="1" type="ORF">Ciccas_006952</name>
</gene>
<keyword evidence="2" id="KW-1185">Reference proteome</keyword>
<dbReference type="EMBL" id="JBJKFK010001001">
    <property type="protein sequence ID" value="KAL3314433.1"/>
    <property type="molecule type" value="Genomic_DNA"/>
</dbReference>
<comment type="caution">
    <text evidence="1">The sequence shown here is derived from an EMBL/GenBank/DDBJ whole genome shotgun (WGS) entry which is preliminary data.</text>
</comment>
<organism evidence="1 2">
    <name type="scientific">Cichlidogyrus casuarinus</name>
    <dbReference type="NCBI Taxonomy" id="1844966"/>
    <lineage>
        <taxon>Eukaryota</taxon>
        <taxon>Metazoa</taxon>
        <taxon>Spiralia</taxon>
        <taxon>Lophotrochozoa</taxon>
        <taxon>Platyhelminthes</taxon>
        <taxon>Monogenea</taxon>
        <taxon>Monopisthocotylea</taxon>
        <taxon>Dactylogyridea</taxon>
        <taxon>Ancyrocephalidae</taxon>
        <taxon>Cichlidogyrus</taxon>
    </lineage>
</organism>
<protein>
    <submittedName>
        <fullName evidence="1">Uncharacterized protein</fullName>
    </submittedName>
</protein>